<dbReference type="SUPFAM" id="SSF52096">
    <property type="entry name" value="ClpP/crotonase"/>
    <property type="match status" value="1"/>
</dbReference>
<dbReference type="Gene3D" id="3.30.300.220">
    <property type="match status" value="1"/>
</dbReference>
<dbReference type="InterPro" id="IPR029045">
    <property type="entry name" value="ClpP/crotonase-like_dom_sf"/>
</dbReference>
<gene>
    <name evidence="2" type="ORF">FOVG_19831</name>
</gene>
<organism evidence="2">
    <name type="scientific">Fusarium oxysporum f. sp. pisi HDV247</name>
    <dbReference type="NCBI Taxonomy" id="1080344"/>
    <lineage>
        <taxon>Eukaryota</taxon>
        <taxon>Fungi</taxon>
        <taxon>Dikarya</taxon>
        <taxon>Ascomycota</taxon>
        <taxon>Pezizomycotina</taxon>
        <taxon>Sordariomycetes</taxon>
        <taxon>Hypocreomycetidae</taxon>
        <taxon>Hypocreales</taxon>
        <taxon>Nectriaceae</taxon>
        <taxon>Fusarium</taxon>
        <taxon>Fusarium oxysporum species complex</taxon>
    </lineage>
</organism>
<dbReference type="AlphaFoldDB" id="W9NL00"/>
<sequence>MSEELVVATTPVARVRVLAFNRPAKRNALSQKLITIFLEHLQEASRDNGVGSRYQRDLSPRSAGRTELPLSRRPLHGDASRVQAYDCASRRNG</sequence>
<dbReference type="HOGENOM" id="CLU_2405314_0_0_1"/>
<reference evidence="2" key="1">
    <citation type="submission" date="2011-10" db="EMBL/GenBank/DDBJ databases">
        <title>The Genome Sequence of Fusarium oxysporum HDV247.</title>
        <authorList>
            <consortium name="The Broad Institute Genome Sequencing Platform"/>
            <person name="Ma L.-J."/>
            <person name="Gale L.R."/>
            <person name="Schwartz D.C."/>
            <person name="Zhou S."/>
            <person name="Corby-Kistler H."/>
            <person name="Young S.K."/>
            <person name="Zeng Q."/>
            <person name="Gargeya S."/>
            <person name="Fitzgerald M."/>
            <person name="Haas B."/>
            <person name="Abouelleil A."/>
            <person name="Alvarado L."/>
            <person name="Arachchi H.M."/>
            <person name="Berlin A."/>
            <person name="Brown A."/>
            <person name="Chapman S.B."/>
            <person name="Chen Z."/>
            <person name="Dunbar C."/>
            <person name="Freedman E."/>
            <person name="Gearin G."/>
            <person name="Goldberg J."/>
            <person name="Griggs A."/>
            <person name="Gujja S."/>
            <person name="Heiman D."/>
            <person name="Howarth C."/>
            <person name="Larson L."/>
            <person name="Lui A."/>
            <person name="MacDonald P.J.P."/>
            <person name="Montmayeur A."/>
            <person name="Murphy C."/>
            <person name="Neiman D."/>
            <person name="Pearson M."/>
            <person name="Priest M."/>
            <person name="Roberts A."/>
            <person name="Saif S."/>
            <person name="Shea T."/>
            <person name="Shenoy N."/>
            <person name="Sisk P."/>
            <person name="Stolte C."/>
            <person name="Sykes S."/>
            <person name="Wortman J."/>
            <person name="Nusbaum C."/>
            <person name="Birren B."/>
        </authorList>
    </citation>
    <scope>NUCLEOTIDE SEQUENCE [LARGE SCALE GENOMIC DNA]</scope>
    <source>
        <strain evidence="2">HDV247</strain>
    </source>
</reference>
<evidence type="ECO:0000313" key="2">
    <source>
        <dbReference type="EMBL" id="EXA28570.1"/>
    </source>
</evidence>
<evidence type="ECO:0008006" key="3">
    <source>
        <dbReference type="Google" id="ProtNLM"/>
    </source>
</evidence>
<dbReference type="EMBL" id="KI981332">
    <property type="protein sequence ID" value="EXA28570.1"/>
    <property type="molecule type" value="Genomic_DNA"/>
</dbReference>
<protein>
    <recommendedName>
        <fullName evidence="3">Enoyl-CoA hydratase</fullName>
    </recommendedName>
</protein>
<feature type="region of interest" description="Disordered" evidence="1">
    <location>
        <begin position="48"/>
        <end position="93"/>
    </location>
</feature>
<accession>W9NL00</accession>
<dbReference type="Proteomes" id="UP000030751">
    <property type="component" value="Unassembled WGS sequence"/>
</dbReference>
<evidence type="ECO:0000256" key="1">
    <source>
        <dbReference type="SAM" id="MobiDB-lite"/>
    </source>
</evidence>
<proteinExistence type="predicted"/>
<reference evidence="2" key="2">
    <citation type="submission" date="2014-02" db="EMBL/GenBank/DDBJ databases">
        <title>Annotation of the Genome Sequence of Fusarium oxysporum HDV247.</title>
        <authorList>
            <consortium name="The Broad Institute Genomics Platform"/>
            <person name="Ma L.-J."/>
            <person name="Corby-Kistler H."/>
            <person name="Broz K."/>
            <person name="Gale L.R."/>
            <person name="Jonkers W."/>
            <person name="O'Donnell K."/>
            <person name="Ploetz R."/>
            <person name="Steinberg C."/>
            <person name="Schwartz D.C."/>
            <person name="VanEtten H."/>
            <person name="Zhou S."/>
            <person name="Young S.K."/>
            <person name="Zeng Q."/>
            <person name="Gargeya S."/>
            <person name="Fitzgerald M."/>
            <person name="Abouelleil A."/>
            <person name="Alvarado L."/>
            <person name="Chapman S.B."/>
            <person name="Gainer-Dewar J."/>
            <person name="Goldberg J."/>
            <person name="Griggs A."/>
            <person name="Gujja S."/>
            <person name="Hansen M."/>
            <person name="Howarth C."/>
            <person name="Imamovic A."/>
            <person name="Ireland A."/>
            <person name="Larimer J."/>
            <person name="McCowan C."/>
            <person name="Murphy C."/>
            <person name="Pearson M."/>
            <person name="Poon T.W."/>
            <person name="Priest M."/>
            <person name="Roberts A."/>
            <person name="Saif S."/>
            <person name="Shea T."/>
            <person name="Sykes S."/>
            <person name="Wortman J."/>
            <person name="Nusbaum C."/>
            <person name="Birren B."/>
        </authorList>
    </citation>
    <scope>NUCLEOTIDE SEQUENCE</scope>
    <source>
        <strain evidence="2">HDV247</strain>
    </source>
</reference>
<feature type="non-terminal residue" evidence="2">
    <location>
        <position position="93"/>
    </location>
</feature>
<name>W9NL00_FUSOX</name>